<evidence type="ECO:0000313" key="5">
    <source>
        <dbReference type="EMBL" id="MDX8539829.1"/>
    </source>
</evidence>
<sequence>MTSNATGKNRLAFSTRTIHGGQSHDPTTGAVMVPIYATSTYGQQSPGVHKGFEYARSQNPTRFAFERAVADLESGTRAFAFASGLASISTVLELLDAGAHIVATDDIYGGTFRLLERVRKRSAGLQVSFADFTDLATVEAAIRPETKLLWVETPTNPLLRIVDLEAVAALAKRKGLLTVADNTFCSPYIQRPLELGIDIVVHSTTKYLNGHSDMVGGVAVVGDNQDLADRLKFLQNAIGAISGPFDSFLALRGIKTLALRMARHSANGLKIAEWLESRNDVRRVIYPGLASHPQHEIAKRQMHAFGGMISVELDRDLAGTKRFLERTQLFTLAESLGGVESLIEHPALMTHGSIPAEKRGAIGISDSLVRLSAGIEDGDDLIADLEQALRG</sequence>
<keyword evidence="5" id="KW-0808">Transferase</keyword>
<dbReference type="Pfam" id="PF01053">
    <property type="entry name" value="Cys_Met_Meta_PP"/>
    <property type="match status" value="1"/>
</dbReference>
<dbReference type="PIRSF" id="PIRSF001434">
    <property type="entry name" value="CGS"/>
    <property type="match status" value="1"/>
</dbReference>
<organism evidence="5 6">
    <name type="scientific">Mesorhizobium abyssinicae</name>
    <dbReference type="NCBI Taxonomy" id="1209958"/>
    <lineage>
        <taxon>Bacteria</taxon>
        <taxon>Pseudomonadati</taxon>
        <taxon>Pseudomonadota</taxon>
        <taxon>Alphaproteobacteria</taxon>
        <taxon>Hyphomicrobiales</taxon>
        <taxon>Phyllobacteriaceae</taxon>
        <taxon>Mesorhizobium</taxon>
    </lineage>
</organism>
<dbReference type="RefSeq" id="WP_320321111.1">
    <property type="nucleotide sequence ID" value="NZ_JAVIIP010000010.1"/>
</dbReference>
<dbReference type="SUPFAM" id="SSF53383">
    <property type="entry name" value="PLP-dependent transferases"/>
    <property type="match status" value="1"/>
</dbReference>
<comment type="cofactor">
    <cofactor evidence="1 4">
        <name>pyridoxal 5'-phosphate</name>
        <dbReference type="ChEBI" id="CHEBI:597326"/>
    </cofactor>
</comment>
<proteinExistence type="inferred from homology"/>
<dbReference type="PANTHER" id="PTHR11808">
    <property type="entry name" value="TRANS-SULFURATION ENZYME FAMILY MEMBER"/>
    <property type="match status" value="1"/>
</dbReference>
<evidence type="ECO:0000313" key="6">
    <source>
        <dbReference type="Proteomes" id="UP001276564"/>
    </source>
</evidence>
<keyword evidence="3 4" id="KW-0663">Pyridoxal phosphate</keyword>
<evidence type="ECO:0000256" key="1">
    <source>
        <dbReference type="ARBA" id="ARBA00001933"/>
    </source>
</evidence>
<dbReference type="InterPro" id="IPR015424">
    <property type="entry name" value="PyrdxlP-dep_Trfase"/>
</dbReference>
<dbReference type="Gene3D" id="3.40.640.10">
    <property type="entry name" value="Type I PLP-dependent aspartate aminotransferase-like (Major domain)"/>
    <property type="match status" value="1"/>
</dbReference>
<keyword evidence="6" id="KW-1185">Reference proteome</keyword>
<dbReference type="InterPro" id="IPR054542">
    <property type="entry name" value="Cys_met_metab_PP"/>
</dbReference>
<comment type="similarity">
    <text evidence="2 4">Belongs to the trans-sulfuration enzymes family.</text>
</comment>
<dbReference type="GO" id="GO:0003962">
    <property type="term" value="F:cystathionine gamma-synthase activity"/>
    <property type="evidence" value="ECO:0007669"/>
    <property type="project" value="UniProtKB-EC"/>
</dbReference>
<reference evidence="5 6" key="1">
    <citation type="submission" date="2023-08" db="EMBL/GenBank/DDBJ databases">
        <title>Implementing the SeqCode for naming new Mesorhizobium species isolated from Vachellia karroo root nodules.</title>
        <authorList>
            <person name="Van Lill M."/>
        </authorList>
    </citation>
    <scope>NUCLEOTIDE SEQUENCE [LARGE SCALE GENOMIC DNA]</scope>
    <source>
        <strain evidence="5 6">VK4B</strain>
    </source>
</reference>
<dbReference type="EMBL" id="JAVIIP010000010">
    <property type="protein sequence ID" value="MDX8539829.1"/>
    <property type="molecule type" value="Genomic_DNA"/>
</dbReference>
<evidence type="ECO:0000256" key="3">
    <source>
        <dbReference type="ARBA" id="ARBA00022898"/>
    </source>
</evidence>
<evidence type="ECO:0000256" key="4">
    <source>
        <dbReference type="RuleBase" id="RU362118"/>
    </source>
</evidence>
<dbReference type="NCBIfam" id="NF005871">
    <property type="entry name" value="PRK07811.1"/>
    <property type="match status" value="1"/>
</dbReference>
<dbReference type="EC" id="2.5.1.48" evidence="5"/>
<dbReference type="PROSITE" id="PS00868">
    <property type="entry name" value="CYS_MET_METAB_PP"/>
    <property type="match status" value="1"/>
</dbReference>
<dbReference type="CDD" id="cd00614">
    <property type="entry name" value="CGS_like"/>
    <property type="match status" value="1"/>
</dbReference>
<dbReference type="Proteomes" id="UP001276564">
    <property type="component" value="Unassembled WGS sequence"/>
</dbReference>
<gene>
    <name evidence="5" type="ORF">RFM23_19595</name>
</gene>
<evidence type="ECO:0000256" key="2">
    <source>
        <dbReference type="ARBA" id="ARBA00009077"/>
    </source>
</evidence>
<dbReference type="InterPro" id="IPR015421">
    <property type="entry name" value="PyrdxlP-dep_Trfase_major"/>
</dbReference>
<accession>A0ABU5ARA9</accession>
<name>A0ABU5ARA9_9HYPH</name>
<comment type="caution">
    <text evidence="5">The sequence shown here is derived from an EMBL/GenBank/DDBJ whole genome shotgun (WGS) entry which is preliminary data.</text>
</comment>
<dbReference type="PANTHER" id="PTHR11808:SF15">
    <property type="entry name" value="CYSTATHIONINE GAMMA-LYASE"/>
    <property type="match status" value="1"/>
</dbReference>
<protein>
    <submittedName>
        <fullName evidence="5">Cystathionine gamma-synthase</fullName>
        <ecNumber evidence="5">2.5.1.48</ecNumber>
    </submittedName>
</protein>
<dbReference type="InterPro" id="IPR015422">
    <property type="entry name" value="PyrdxlP-dep_Trfase_small"/>
</dbReference>
<dbReference type="Gene3D" id="3.90.1150.10">
    <property type="entry name" value="Aspartate Aminotransferase, domain 1"/>
    <property type="match status" value="1"/>
</dbReference>
<dbReference type="InterPro" id="IPR000277">
    <property type="entry name" value="Cys/Met-Metab_PyrdxlP-dep_enz"/>
</dbReference>